<dbReference type="AlphaFoldDB" id="A0A0E9PHW9"/>
<feature type="compositionally biased region" description="Polar residues" evidence="1">
    <location>
        <begin position="1"/>
        <end position="10"/>
    </location>
</feature>
<accession>A0A0E9PHW9</accession>
<dbReference type="EMBL" id="GBXM01104892">
    <property type="protein sequence ID" value="JAH03685.1"/>
    <property type="molecule type" value="Transcribed_RNA"/>
</dbReference>
<organism evidence="2">
    <name type="scientific">Anguilla anguilla</name>
    <name type="common">European freshwater eel</name>
    <name type="synonym">Muraena anguilla</name>
    <dbReference type="NCBI Taxonomy" id="7936"/>
    <lineage>
        <taxon>Eukaryota</taxon>
        <taxon>Metazoa</taxon>
        <taxon>Chordata</taxon>
        <taxon>Craniata</taxon>
        <taxon>Vertebrata</taxon>
        <taxon>Euteleostomi</taxon>
        <taxon>Actinopterygii</taxon>
        <taxon>Neopterygii</taxon>
        <taxon>Teleostei</taxon>
        <taxon>Anguilliformes</taxon>
        <taxon>Anguillidae</taxon>
        <taxon>Anguilla</taxon>
    </lineage>
</organism>
<proteinExistence type="predicted"/>
<reference evidence="2" key="2">
    <citation type="journal article" date="2015" name="Fish Shellfish Immunol.">
        <title>Early steps in the European eel (Anguilla anguilla)-Vibrio vulnificus interaction in the gills: Role of the RtxA13 toxin.</title>
        <authorList>
            <person name="Callol A."/>
            <person name="Pajuelo D."/>
            <person name="Ebbesson L."/>
            <person name="Teles M."/>
            <person name="MacKenzie S."/>
            <person name="Amaro C."/>
        </authorList>
    </citation>
    <scope>NUCLEOTIDE SEQUENCE</scope>
</reference>
<name>A0A0E9PHW9_ANGAN</name>
<reference evidence="2" key="1">
    <citation type="submission" date="2014-11" db="EMBL/GenBank/DDBJ databases">
        <authorList>
            <person name="Amaro Gonzalez C."/>
        </authorList>
    </citation>
    <scope>NUCLEOTIDE SEQUENCE</scope>
</reference>
<feature type="region of interest" description="Disordered" evidence="1">
    <location>
        <begin position="1"/>
        <end position="21"/>
    </location>
</feature>
<sequence>MKNSLSSSICPHQPHALTHAF</sequence>
<evidence type="ECO:0000313" key="2">
    <source>
        <dbReference type="EMBL" id="JAH03685.1"/>
    </source>
</evidence>
<evidence type="ECO:0000256" key="1">
    <source>
        <dbReference type="SAM" id="MobiDB-lite"/>
    </source>
</evidence>
<protein>
    <submittedName>
        <fullName evidence="2">Uncharacterized protein</fullName>
    </submittedName>
</protein>